<feature type="region of interest" description="Disordered" evidence="10">
    <location>
        <begin position="529"/>
        <end position="577"/>
    </location>
</feature>
<dbReference type="UniPathway" id="UPA00196"/>
<keyword evidence="8 11" id="KW-0472">Membrane</keyword>
<feature type="compositionally biased region" description="Basic and acidic residues" evidence="10">
    <location>
        <begin position="563"/>
        <end position="572"/>
    </location>
</feature>
<comment type="pathway">
    <text evidence="2">Glycolipid biosynthesis; glycosylphosphatidylinositol-anchor biosynthesis.</text>
</comment>
<dbReference type="Pfam" id="PF10510">
    <property type="entry name" value="PIG-S"/>
    <property type="match status" value="1"/>
</dbReference>
<dbReference type="AlphaFoldDB" id="A0A2C6KUT2"/>
<gene>
    <name evidence="12" type="ORF">CSUI_002194</name>
</gene>
<evidence type="ECO:0000256" key="8">
    <source>
        <dbReference type="ARBA" id="ARBA00023136"/>
    </source>
</evidence>
<feature type="compositionally biased region" description="Low complexity" evidence="10">
    <location>
        <begin position="316"/>
        <end position="328"/>
    </location>
</feature>
<comment type="caution">
    <text evidence="12">The sequence shown here is derived from an EMBL/GenBank/DDBJ whole genome shotgun (WGS) entry which is preliminary data.</text>
</comment>
<dbReference type="GO" id="GO:0042765">
    <property type="term" value="C:GPI-anchor transamidase complex"/>
    <property type="evidence" value="ECO:0007669"/>
    <property type="project" value="InterPro"/>
</dbReference>
<dbReference type="PANTHER" id="PTHR21072">
    <property type="entry name" value="GPI TRANSAMIDASE COMPONENT PIG-S"/>
    <property type="match status" value="1"/>
</dbReference>
<dbReference type="GO" id="GO:0006506">
    <property type="term" value="P:GPI anchor biosynthetic process"/>
    <property type="evidence" value="ECO:0007669"/>
    <property type="project" value="UniProtKB-UniPathway"/>
</dbReference>
<dbReference type="GO" id="GO:0016255">
    <property type="term" value="P:attachment of GPI anchor to protein"/>
    <property type="evidence" value="ECO:0007669"/>
    <property type="project" value="InterPro"/>
</dbReference>
<evidence type="ECO:0000256" key="7">
    <source>
        <dbReference type="ARBA" id="ARBA00022989"/>
    </source>
</evidence>
<dbReference type="VEuPathDB" id="ToxoDB:CSUI_002194"/>
<dbReference type="PANTHER" id="PTHR21072:SF13">
    <property type="entry name" value="GPI TRANSAMIDASE COMPONENT PIG-S"/>
    <property type="match status" value="1"/>
</dbReference>
<feature type="region of interest" description="Disordered" evidence="10">
    <location>
        <begin position="649"/>
        <end position="670"/>
    </location>
</feature>
<evidence type="ECO:0000256" key="6">
    <source>
        <dbReference type="ARBA" id="ARBA00022824"/>
    </source>
</evidence>
<feature type="compositionally biased region" description="Basic and acidic residues" evidence="10">
    <location>
        <begin position="529"/>
        <end position="554"/>
    </location>
</feature>
<evidence type="ECO:0000313" key="12">
    <source>
        <dbReference type="EMBL" id="PHJ23950.1"/>
    </source>
</evidence>
<dbReference type="RefSeq" id="XP_067925624.1">
    <property type="nucleotide sequence ID" value="XM_068062396.1"/>
</dbReference>
<dbReference type="OrthoDB" id="333430at2759"/>
<feature type="compositionally biased region" description="Acidic residues" evidence="10">
    <location>
        <begin position="650"/>
        <end position="660"/>
    </location>
</feature>
<evidence type="ECO:0000256" key="11">
    <source>
        <dbReference type="SAM" id="Phobius"/>
    </source>
</evidence>
<protein>
    <submittedName>
        <fullName evidence="12">Uba ts-n domain-containing protein</fullName>
    </submittedName>
</protein>
<organism evidence="12 13">
    <name type="scientific">Cystoisospora suis</name>
    <dbReference type="NCBI Taxonomy" id="483139"/>
    <lineage>
        <taxon>Eukaryota</taxon>
        <taxon>Sar</taxon>
        <taxon>Alveolata</taxon>
        <taxon>Apicomplexa</taxon>
        <taxon>Conoidasida</taxon>
        <taxon>Coccidia</taxon>
        <taxon>Eucoccidiorida</taxon>
        <taxon>Eimeriorina</taxon>
        <taxon>Sarcocystidae</taxon>
        <taxon>Cystoisospora</taxon>
    </lineage>
</organism>
<dbReference type="EMBL" id="MIGC01000921">
    <property type="protein sequence ID" value="PHJ23950.1"/>
    <property type="molecule type" value="Genomic_DNA"/>
</dbReference>
<feature type="region of interest" description="Disordered" evidence="10">
    <location>
        <begin position="182"/>
        <end position="230"/>
    </location>
</feature>
<feature type="compositionally biased region" description="Low complexity" evidence="10">
    <location>
        <begin position="107"/>
        <end position="116"/>
    </location>
</feature>
<keyword evidence="5 11" id="KW-0812">Transmembrane</keyword>
<proteinExistence type="inferred from homology"/>
<evidence type="ECO:0000256" key="9">
    <source>
        <dbReference type="ARBA" id="ARBA00023180"/>
    </source>
</evidence>
<feature type="transmembrane region" description="Helical" evidence="11">
    <location>
        <begin position="12"/>
        <end position="36"/>
    </location>
</feature>
<keyword evidence="6" id="KW-0256">Endoplasmic reticulum</keyword>
<keyword evidence="13" id="KW-1185">Reference proteome</keyword>
<accession>A0A2C6KUT2</accession>
<evidence type="ECO:0000256" key="2">
    <source>
        <dbReference type="ARBA" id="ARBA00004687"/>
    </source>
</evidence>
<evidence type="ECO:0000256" key="5">
    <source>
        <dbReference type="ARBA" id="ARBA00022692"/>
    </source>
</evidence>
<feature type="region of interest" description="Disordered" evidence="10">
    <location>
        <begin position="299"/>
        <end position="328"/>
    </location>
</feature>
<comment type="similarity">
    <text evidence="3">Belongs to the PIGS family.</text>
</comment>
<name>A0A2C6KUT2_9APIC</name>
<dbReference type="InterPro" id="IPR019540">
    <property type="entry name" value="PtdIno-glycan_biosynth_class_S"/>
</dbReference>
<sequence>MEALISLEKSKVRLRFLVLSVFLFWGLLSASVWYYITSVPRAPIPSLSSFPLAERIHSLTLENSEEKNTRSSTVDRRNRDALEAYKHWEISFYQNQRHRGNSNSQTPSSSSSSSSPLLPFLPPVLLGYTLQLIPLCPQAESVASAVYATLAKKAKDLRVSGRSFLPSRPKLYGSIFASERTISRSQEKEERDEKAKDGDKKEHDKEDKDDEKVKETGQKEREGEKETEDKEFVTDLNLLFSSSTSSSDDYTPQVSLSLLRVVLLPPPSSSSSCSPSSLAIQDEDKDELTYKIFFFSSSYSSRQDPHSKDSENNEESSSSSPLPTSPHTLPHITLHADSSITVVLSDTSSSLLDMTRQALLRLLQDTFFRSLPSQTSSFLPFSSQYDLTFWLAGDTSPSSSSSLQRKKNEHGSFQRLTWNFEEDVYAPYLQDFFSGLSLMYDFPQIQSQVISLSGIKSLLKRPPSRSNEFSSFSSSSSSWVLDLASQHKLHAVASTWEPEQILTELTNAPSPEINFAIYRSPVSIIFKGRGEGKKREEEKEEVDHPVDSGERDFSSDDTEDEEEKKPDDERKKQTAKRNITGIAISGWGSLIVIPPSSLSSSGSSSVVEIPPREMRDVCGVLIAQVRSFFSLPSTLVDYFHSRRIVKDKNDEEEVISENESQETPHEDFSSTIIRNEARKKVLLQSSSVPLNVEKTNKKQQNKEAEEEETATNSVVMIWRRIRDEKDYIGGEEETEEKAVVVVAEHSPTGVGLWELWRLALSVYVHLVQLAVTNIRSLQRILENQTELAVPPHVGEALERALTLVDCSVEALQRRLCSQMPQDVLHSLFLTRGDVPHLSSSSHGDKRDMKEERNTEKPRSLLESPSLSSAQYLALSLGLARAAYRDSLEALHDESVTGQSHFKFEFKVAIYLPIVVPFFLPVLIGFLKVHKMNQVLKRATAALRSTLGHTAL</sequence>
<evidence type="ECO:0000256" key="4">
    <source>
        <dbReference type="ARBA" id="ARBA00022502"/>
    </source>
</evidence>
<keyword evidence="4" id="KW-0337">GPI-anchor biosynthesis</keyword>
<keyword evidence="9" id="KW-0325">Glycoprotein</keyword>
<evidence type="ECO:0000313" key="13">
    <source>
        <dbReference type="Proteomes" id="UP000221165"/>
    </source>
</evidence>
<keyword evidence="7 11" id="KW-1133">Transmembrane helix</keyword>
<reference evidence="12 13" key="1">
    <citation type="journal article" date="2017" name="Int. J. Parasitol.">
        <title>The genome of the protozoan parasite Cystoisospora suis and a reverse vaccinology approach to identify vaccine candidates.</title>
        <authorList>
            <person name="Palmieri N."/>
            <person name="Shrestha A."/>
            <person name="Ruttkowski B."/>
            <person name="Beck T."/>
            <person name="Vogl C."/>
            <person name="Tomley F."/>
            <person name="Blake D.P."/>
            <person name="Joachim A."/>
        </authorList>
    </citation>
    <scope>NUCLEOTIDE SEQUENCE [LARGE SCALE GENOMIC DNA]</scope>
    <source>
        <strain evidence="12 13">Wien I</strain>
    </source>
</reference>
<feature type="region of interest" description="Disordered" evidence="10">
    <location>
        <begin position="97"/>
        <end position="116"/>
    </location>
</feature>
<evidence type="ECO:0000256" key="3">
    <source>
        <dbReference type="ARBA" id="ARBA00005316"/>
    </source>
</evidence>
<evidence type="ECO:0000256" key="10">
    <source>
        <dbReference type="SAM" id="MobiDB-lite"/>
    </source>
</evidence>
<dbReference type="GeneID" id="94425607"/>
<feature type="compositionally biased region" description="Basic and acidic residues" evidence="10">
    <location>
        <begin position="842"/>
        <end position="859"/>
    </location>
</feature>
<evidence type="ECO:0000256" key="1">
    <source>
        <dbReference type="ARBA" id="ARBA00004477"/>
    </source>
</evidence>
<comment type="subcellular location">
    <subcellularLocation>
        <location evidence="1">Endoplasmic reticulum membrane</location>
        <topology evidence="1">Multi-pass membrane protein</topology>
    </subcellularLocation>
</comment>
<feature type="transmembrane region" description="Helical" evidence="11">
    <location>
        <begin position="907"/>
        <end position="926"/>
    </location>
</feature>
<dbReference type="Proteomes" id="UP000221165">
    <property type="component" value="Unassembled WGS sequence"/>
</dbReference>
<feature type="region of interest" description="Disordered" evidence="10">
    <location>
        <begin position="836"/>
        <end position="863"/>
    </location>
</feature>